<gene>
    <name evidence="1" type="ORF">TDUB1175_LOCUS26084</name>
</gene>
<proteinExistence type="predicted"/>
<dbReference type="InterPro" id="IPR008979">
    <property type="entry name" value="Galactose-bd-like_sf"/>
</dbReference>
<evidence type="ECO:0000313" key="1">
    <source>
        <dbReference type="EMBL" id="CAD8327657.1"/>
    </source>
</evidence>
<name>A0A7R9ZI52_9STRA</name>
<organism evidence="1">
    <name type="scientific">Pseudictyota dubia</name>
    <dbReference type="NCBI Taxonomy" id="2749911"/>
    <lineage>
        <taxon>Eukaryota</taxon>
        <taxon>Sar</taxon>
        <taxon>Stramenopiles</taxon>
        <taxon>Ochrophyta</taxon>
        <taxon>Bacillariophyta</taxon>
        <taxon>Mediophyceae</taxon>
        <taxon>Biddulphiophycidae</taxon>
        <taxon>Eupodiscales</taxon>
        <taxon>Odontellaceae</taxon>
        <taxon>Pseudictyota</taxon>
    </lineage>
</organism>
<dbReference type="AlphaFoldDB" id="A0A7R9ZI52"/>
<dbReference type="Gene3D" id="2.60.120.260">
    <property type="entry name" value="Galactose-binding domain-like"/>
    <property type="match status" value="1"/>
</dbReference>
<reference evidence="1" key="1">
    <citation type="submission" date="2021-01" db="EMBL/GenBank/DDBJ databases">
        <authorList>
            <person name="Corre E."/>
            <person name="Pelletier E."/>
            <person name="Niang G."/>
            <person name="Scheremetjew M."/>
            <person name="Finn R."/>
            <person name="Kale V."/>
            <person name="Holt S."/>
            <person name="Cochrane G."/>
            <person name="Meng A."/>
            <person name="Brown T."/>
            <person name="Cohen L."/>
        </authorList>
    </citation>
    <scope>NUCLEOTIDE SEQUENCE</scope>
    <source>
        <strain evidence="1">CCMP147</strain>
    </source>
</reference>
<dbReference type="SUPFAM" id="SSF49785">
    <property type="entry name" value="Galactose-binding domain-like"/>
    <property type="match status" value="1"/>
</dbReference>
<dbReference type="EMBL" id="HBED01051425">
    <property type="protein sequence ID" value="CAD8327657.1"/>
    <property type="molecule type" value="Transcribed_RNA"/>
</dbReference>
<sequence>MIDAYRLFVYFRGANDGVDIEIDNVSIMTYSLDCSNVVKNGDFEVGDFRGWSQTTAGGVPSMFTPGASGTSFAMMVSDRTYLNWGMEQELDMDCLESPAQYHVAAKIKLMDGGNPFTCNANVIYGSDGCPVAAISSEQATGTRTRDVSAVVGSADVDGWYDMRGIFELYESDVASNKVKLVFKDAPPTIDLIVDEVVMTKVESPVGFE</sequence>
<protein>
    <submittedName>
        <fullName evidence="1">Uncharacterized protein</fullName>
    </submittedName>
</protein>
<accession>A0A7R9ZI52</accession>